<proteinExistence type="inferred from homology"/>
<dbReference type="InterPro" id="IPR014020">
    <property type="entry name" value="Tensin_C2-dom"/>
</dbReference>
<evidence type="ECO:0000256" key="1">
    <source>
        <dbReference type="ARBA" id="ARBA00004487"/>
    </source>
</evidence>
<dbReference type="SUPFAM" id="SSF49562">
    <property type="entry name" value="C2 domain (Calcium/lipid-binding domain, CaLB)"/>
    <property type="match status" value="1"/>
</dbReference>
<dbReference type="InterPro" id="IPR016130">
    <property type="entry name" value="Tyr_Pase_AS"/>
</dbReference>
<dbReference type="Proteomes" id="UP001057375">
    <property type="component" value="Unassembled WGS sequence"/>
</dbReference>
<dbReference type="InterPro" id="IPR029021">
    <property type="entry name" value="Prot-tyrosine_phosphatase-like"/>
</dbReference>
<protein>
    <recommendedName>
        <fullName evidence="13">Phosphatidylinositol-3,4,5-trisphosphate 3-phosphatase</fullName>
    </recommendedName>
</protein>
<keyword evidence="4" id="KW-0904">Protein phosphatase</keyword>
<keyword evidence="12" id="KW-1185">Reference proteome</keyword>
<sequence length="602" mass="68108">MKSLRHAVSQNKKRYKDDKFDLDLSYITSRIIAMGFPATGGEALYRNPYKDVKDFLDTKHPRNHRVYNLCSESHRQYTSTFHEYAWFPFPDHNPPPFQYIELFCRNVEDYLMKDPKNIIAVHCKAGKSRTGTMICCFLLHSHFSSSALSALTYYGKARTSNGHGVTIPSQRRYIFLYEEYLKRKRAYELKHHSSHGVFPYISQHNILDFSAIKLKSAFIGPFYNGIKKIKLRIVKFSPLYYSDDAVHVPKGHEIVIECPISSKNNTAMLSLSGTDGLFCGDILVQMYVTGKLYNSESKRYKKAKHYYLGQFWLNTAFLDQNISMDVGTIDKLCKKSRKRYVPGYFSVSLGFIRLNPLSPHPERPYAMDDEVKLALAEAKRIVMRKEVLKETDQDDLIGQMAGVGVDSKEAVSPDILGMKPLDSVRIESKDKSDCPKEDLEKESAISRKEDIDGLSVLDDGKESLISSPILSLSSTSPYVASISSSEAEKPRSYSLIGGLAGDRVALDSSDLDLDSRTKDDEMTDEETDSETDRDPLAEMDRAEKPRSYSLIGGLAGDRVALDSSDLDLDSRTKDDEMTDEETDSETDRDPLAEMDRVRAKLG</sequence>
<reference evidence="11" key="1">
    <citation type="submission" date="2022-03" db="EMBL/GenBank/DDBJ databases">
        <title>Draft genome sequence of Aduncisulcus paluster, a free-living microaerophilic Fornicata.</title>
        <authorList>
            <person name="Yuyama I."/>
            <person name="Kume K."/>
            <person name="Tamura T."/>
            <person name="Inagaki Y."/>
            <person name="Hashimoto T."/>
        </authorList>
    </citation>
    <scope>NUCLEOTIDE SEQUENCE</scope>
    <source>
        <strain evidence="11">NY0171</strain>
    </source>
</reference>
<comment type="caution">
    <text evidence="11">The sequence shown here is derived from an EMBL/GenBank/DDBJ whole genome shotgun (WGS) entry which is preliminary data.</text>
</comment>
<keyword evidence="3" id="KW-0378">Hydrolase</keyword>
<feature type="domain" description="Phosphatase tensin-type" evidence="9">
    <location>
        <begin position="13"/>
        <end position="184"/>
    </location>
</feature>
<dbReference type="SMART" id="SM00404">
    <property type="entry name" value="PTPc_motif"/>
    <property type="match status" value="1"/>
</dbReference>
<evidence type="ECO:0000259" key="8">
    <source>
        <dbReference type="PROSITE" id="PS50056"/>
    </source>
</evidence>
<dbReference type="InterPro" id="IPR035892">
    <property type="entry name" value="C2_domain_sf"/>
</dbReference>
<comment type="similarity">
    <text evidence="2">Belongs to the PTEN phosphatase protein family.</text>
</comment>
<feature type="compositionally biased region" description="Basic and acidic residues" evidence="7">
    <location>
        <begin position="530"/>
        <end position="546"/>
    </location>
</feature>
<dbReference type="CDD" id="cd14509">
    <property type="entry name" value="PTP_PTEN"/>
    <property type="match status" value="1"/>
</dbReference>
<dbReference type="PANTHER" id="PTHR12305:SF60">
    <property type="entry name" value="PHOSPHATIDYLINOSITOL 3,4,5-TRISPHOSPHATE 3-PHOSPHATASE TPTE2-RELATED"/>
    <property type="match status" value="1"/>
</dbReference>
<feature type="domain" description="C2 tensin-type" evidence="10">
    <location>
        <begin position="209"/>
        <end position="354"/>
    </location>
</feature>
<dbReference type="InterPro" id="IPR000387">
    <property type="entry name" value="Tyr_Pase_dom"/>
</dbReference>
<dbReference type="Gene3D" id="3.90.190.10">
    <property type="entry name" value="Protein tyrosine phosphatase superfamily"/>
    <property type="match status" value="1"/>
</dbReference>
<dbReference type="PANTHER" id="PTHR12305">
    <property type="entry name" value="PHOSPHATASE WITH HOMOLOGY TO TENSIN"/>
    <property type="match status" value="1"/>
</dbReference>
<evidence type="ECO:0000256" key="3">
    <source>
        <dbReference type="ARBA" id="ARBA00022801"/>
    </source>
</evidence>
<dbReference type="InterPro" id="IPR045101">
    <property type="entry name" value="PTP_PTEN"/>
</dbReference>
<dbReference type="InterPro" id="IPR051281">
    <property type="entry name" value="Dual-spec_lipid-protein_phosph"/>
</dbReference>
<feature type="region of interest" description="Disordered" evidence="7">
    <location>
        <begin position="426"/>
        <end position="445"/>
    </location>
</feature>
<gene>
    <name evidence="11" type="ORF">ADUPG1_008564</name>
</gene>
<keyword evidence="5" id="KW-0443">Lipid metabolism</keyword>
<dbReference type="PROSITE" id="PS00383">
    <property type="entry name" value="TYR_PHOSPHATASE_1"/>
    <property type="match status" value="1"/>
</dbReference>
<evidence type="ECO:0000256" key="2">
    <source>
        <dbReference type="ARBA" id="ARBA00007881"/>
    </source>
</evidence>
<feature type="region of interest" description="Disordered" evidence="7">
    <location>
        <begin position="506"/>
        <end position="549"/>
    </location>
</feature>
<evidence type="ECO:0000313" key="12">
    <source>
        <dbReference type="Proteomes" id="UP001057375"/>
    </source>
</evidence>
<comment type="subcellular location">
    <subcellularLocation>
        <location evidence="1">Cell projection</location>
        <location evidence="1">Neuron projection</location>
    </subcellularLocation>
</comment>
<evidence type="ECO:0000256" key="4">
    <source>
        <dbReference type="ARBA" id="ARBA00022912"/>
    </source>
</evidence>
<evidence type="ECO:0000259" key="9">
    <source>
        <dbReference type="PROSITE" id="PS51181"/>
    </source>
</evidence>
<dbReference type="Pfam" id="PF10409">
    <property type="entry name" value="PTEN_C2"/>
    <property type="match status" value="1"/>
</dbReference>
<dbReference type="EMBL" id="BQXS01010980">
    <property type="protein sequence ID" value="GKT35393.1"/>
    <property type="molecule type" value="Genomic_DNA"/>
</dbReference>
<evidence type="ECO:0008006" key="13">
    <source>
        <dbReference type="Google" id="ProtNLM"/>
    </source>
</evidence>
<dbReference type="PROSITE" id="PS51182">
    <property type="entry name" value="C2_TENSIN"/>
    <property type="match status" value="1"/>
</dbReference>
<dbReference type="InterPro" id="IPR029023">
    <property type="entry name" value="Tensin_phosphatase"/>
</dbReference>
<name>A0ABQ5KSF3_9EUKA</name>
<keyword evidence="6" id="KW-0966">Cell projection</keyword>
<dbReference type="InterPro" id="IPR003595">
    <property type="entry name" value="Tyr_Pase_cat"/>
</dbReference>
<evidence type="ECO:0000256" key="7">
    <source>
        <dbReference type="SAM" id="MobiDB-lite"/>
    </source>
</evidence>
<feature type="region of interest" description="Disordered" evidence="7">
    <location>
        <begin position="561"/>
        <end position="602"/>
    </location>
</feature>
<dbReference type="Gene3D" id="2.60.40.1110">
    <property type="match status" value="1"/>
</dbReference>
<accession>A0ABQ5KSF3</accession>
<feature type="domain" description="Tyrosine specific protein phosphatases" evidence="8">
    <location>
        <begin position="101"/>
        <end position="172"/>
    </location>
</feature>
<organism evidence="11 12">
    <name type="scientific">Aduncisulcus paluster</name>
    <dbReference type="NCBI Taxonomy" id="2918883"/>
    <lineage>
        <taxon>Eukaryota</taxon>
        <taxon>Metamonada</taxon>
        <taxon>Carpediemonas-like organisms</taxon>
        <taxon>Aduncisulcus</taxon>
    </lineage>
</organism>
<evidence type="ECO:0000256" key="5">
    <source>
        <dbReference type="ARBA" id="ARBA00023098"/>
    </source>
</evidence>
<dbReference type="PROSITE" id="PS51181">
    <property type="entry name" value="PPASE_TENSIN"/>
    <property type="match status" value="1"/>
</dbReference>
<dbReference type="SUPFAM" id="SSF52799">
    <property type="entry name" value="(Phosphotyrosine protein) phosphatases II"/>
    <property type="match status" value="1"/>
</dbReference>
<evidence type="ECO:0000313" key="11">
    <source>
        <dbReference type="EMBL" id="GKT35393.1"/>
    </source>
</evidence>
<evidence type="ECO:0000259" key="10">
    <source>
        <dbReference type="PROSITE" id="PS51182"/>
    </source>
</evidence>
<dbReference type="PROSITE" id="PS50056">
    <property type="entry name" value="TYR_PHOSPHATASE_2"/>
    <property type="match status" value="1"/>
</dbReference>
<evidence type="ECO:0000256" key="6">
    <source>
        <dbReference type="ARBA" id="ARBA00023273"/>
    </source>
</evidence>
<feature type="compositionally biased region" description="Basic and acidic residues" evidence="7">
    <location>
        <begin position="585"/>
        <end position="602"/>
    </location>
</feature>
<dbReference type="Pfam" id="PF22785">
    <property type="entry name" value="Tc-R-P"/>
    <property type="match status" value="1"/>
</dbReference>